<comment type="caution">
    <text evidence="6">The sequence shown here is derived from an EMBL/GenBank/DDBJ whole genome shotgun (WGS) entry which is preliminary data.</text>
</comment>
<accession>A0ABT9MB43</accession>
<dbReference type="InterPro" id="IPR013766">
    <property type="entry name" value="Thioredoxin_domain"/>
</dbReference>
<evidence type="ECO:0000256" key="1">
    <source>
        <dbReference type="ARBA" id="ARBA00004196"/>
    </source>
</evidence>
<dbReference type="Gene3D" id="3.40.30.10">
    <property type="entry name" value="Glutaredoxin"/>
    <property type="match status" value="1"/>
</dbReference>
<organism evidence="6 7">
    <name type="scientific">Deinococcus enclensis</name>
    <dbReference type="NCBI Taxonomy" id="1049582"/>
    <lineage>
        <taxon>Bacteria</taxon>
        <taxon>Thermotogati</taxon>
        <taxon>Deinococcota</taxon>
        <taxon>Deinococci</taxon>
        <taxon>Deinococcales</taxon>
        <taxon>Deinococcaceae</taxon>
        <taxon>Deinococcus</taxon>
    </lineage>
</organism>
<dbReference type="Pfam" id="PF00578">
    <property type="entry name" value="AhpC-TSA"/>
    <property type="match status" value="1"/>
</dbReference>
<dbReference type="EMBL" id="JAURUR010000002">
    <property type="protein sequence ID" value="MDP9763786.1"/>
    <property type="molecule type" value="Genomic_DNA"/>
</dbReference>
<gene>
    <name evidence="6" type="ORF">QO006_001203</name>
</gene>
<dbReference type="InterPro" id="IPR050553">
    <property type="entry name" value="Thioredoxin_ResA/DsbE_sf"/>
</dbReference>
<evidence type="ECO:0000256" key="2">
    <source>
        <dbReference type="ARBA" id="ARBA00022748"/>
    </source>
</evidence>
<dbReference type="RefSeq" id="WP_307464893.1">
    <property type="nucleotide sequence ID" value="NZ_JAURUR010000002.1"/>
</dbReference>
<reference evidence="6 7" key="1">
    <citation type="submission" date="2023-07" db="EMBL/GenBank/DDBJ databases">
        <title>Genomic Encyclopedia of Type Strains, Phase IV (KMG-IV): sequencing the most valuable type-strain genomes for metagenomic binning, comparative biology and taxonomic classification.</title>
        <authorList>
            <person name="Goeker M."/>
        </authorList>
    </citation>
    <scope>NUCLEOTIDE SEQUENCE [LARGE SCALE GENOMIC DNA]</scope>
    <source>
        <strain evidence="6 7">NIO-1023</strain>
    </source>
</reference>
<evidence type="ECO:0000256" key="3">
    <source>
        <dbReference type="ARBA" id="ARBA00023157"/>
    </source>
</evidence>
<keyword evidence="3" id="KW-1015">Disulfide bond</keyword>
<name>A0ABT9MB43_9DEIO</name>
<keyword evidence="2" id="KW-0201">Cytochrome c-type biogenesis</keyword>
<sequence>MNEPPPPSPTPAAPRAGLRRYLPPLFAASLVALLGYALLKPASDTTTGGVLVGREAPAFALTTPEGQNVTLAELRGRPVVLNFWASWCDPCREEAPLFNALNAQARPDGLAVVGVLFQEPKLDAAKRFAQQYGLNYPHLLDPRAATAIDYGVSGIPETVFIDPQGVIRHIDRGGLDLARLNAGLGTIGVPALKEGTL</sequence>
<evidence type="ECO:0000313" key="6">
    <source>
        <dbReference type="EMBL" id="MDP9763786.1"/>
    </source>
</evidence>
<proteinExistence type="predicted"/>
<keyword evidence="4" id="KW-0676">Redox-active center</keyword>
<protein>
    <submittedName>
        <fullName evidence="6">Cytochrome c biogenesis protein CcmG/thiol:disulfide interchange protein DsbE</fullName>
    </submittedName>
</protein>
<evidence type="ECO:0000313" key="7">
    <source>
        <dbReference type="Proteomes" id="UP001232163"/>
    </source>
</evidence>
<dbReference type="InterPro" id="IPR036249">
    <property type="entry name" value="Thioredoxin-like_sf"/>
</dbReference>
<dbReference type="PANTHER" id="PTHR42852:SF6">
    <property type="entry name" value="THIOL:DISULFIDE INTERCHANGE PROTEIN DSBE"/>
    <property type="match status" value="1"/>
</dbReference>
<feature type="domain" description="Thioredoxin" evidence="5">
    <location>
        <begin position="50"/>
        <end position="189"/>
    </location>
</feature>
<dbReference type="CDD" id="cd02966">
    <property type="entry name" value="TlpA_like_family"/>
    <property type="match status" value="1"/>
</dbReference>
<dbReference type="InterPro" id="IPR000866">
    <property type="entry name" value="AhpC/TSA"/>
</dbReference>
<dbReference type="PROSITE" id="PS51352">
    <property type="entry name" value="THIOREDOXIN_2"/>
    <property type="match status" value="1"/>
</dbReference>
<keyword evidence="7" id="KW-1185">Reference proteome</keyword>
<dbReference type="PANTHER" id="PTHR42852">
    <property type="entry name" value="THIOL:DISULFIDE INTERCHANGE PROTEIN DSBE"/>
    <property type="match status" value="1"/>
</dbReference>
<evidence type="ECO:0000256" key="4">
    <source>
        <dbReference type="ARBA" id="ARBA00023284"/>
    </source>
</evidence>
<dbReference type="SUPFAM" id="SSF52833">
    <property type="entry name" value="Thioredoxin-like"/>
    <property type="match status" value="1"/>
</dbReference>
<evidence type="ECO:0000259" key="5">
    <source>
        <dbReference type="PROSITE" id="PS51352"/>
    </source>
</evidence>
<comment type="subcellular location">
    <subcellularLocation>
        <location evidence="1">Cell envelope</location>
    </subcellularLocation>
</comment>
<dbReference type="Proteomes" id="UP001232163">
    <property type="component" value="Unassembled WGS sequence"/>
</dbReference>